<dbReference type="OrthoDB" id="9204539at2"/>
<dbReference type="EMBL" id="JPPY01000068">
    <property type="protein sequence ID" value="KND37325.1"/>
    <property type="molecule type" value="Genomic_DNA"/>
</dbReference>
<feature type="domain" description="N,N-dimethylformamidase alpha subunit" evidence="1">
    <location>
        <begin position="11"/>
        <end position="113"/>
    </location>
</feature>
<organism evidence="2 3">
    <name type="scientific">Streptomyces acidiscabies</name>
    <dbReference type="NCBI Taxonomy" id="42234"/>
    <lineage>
        <taxon>Bacteria</taxon>
        <taxon>Bacillati</taxon>
        <taxon>Actinomycetota</taxon>
        <taxon>Actinomycetes</taxon>
        <taxon>Kitasatosporales</taxon>
        <taxon>Streptomycetaceae</taxon>
        <taxon>Streptomyces</taxon>
    </lineage>
</organism>
<gene>
    <name evidence="2" type="ORF">IQ63_10455</name>
</gene>
<name>A0A0L0KI58_9ACTN</name>
<protein>
    <recommendedName>
        <fullName evidence="1">N,N-dimethylformamidase alpha subunit domain-containing protein</fullName>
    </recommendedName>
</protein>
<evidence type="ECO:0000313" key="2">
    <source>
        <dbReference type="EMBL" id="KND37325.1"/>
    </source>
</evidence>
<dbReference type="RefSeq" id="WP_050370394.1">
    <property type="nucleotide sequence ID" value="NZ_KQ257813.1"/>
</dbReference>
<evidence type="ECO:0000259" key="1">
    <source>
        <dbReference type="Pfam" id="PF26354"/>
    </source>
</evidence>
<dbReference type="PATRIC" id="fig|42234.21.peg.2159"/>
<sequence length="115" mass="12803">MRTSADRSAELLEVFRLRSEERLRNECTDAVAAAHEAAPLGPHDDRTQRVLRALRSLPVSGKHIIFSEGPDGPWRVAQIVLGMPGNLLLTQQSFEDHEDAMRCIFTARAAALQQN</sequence>
<proteinExistence type="predicted"/>
<dbReference type="InterPro" id="IPR058713">
    <property type="entry name" value="DMF_alpha_dom"/>
</dbReference>
<evidence type="ECO:0000313" key="3">
    <source>
        <dbReference type="Proteomes" id="UP000037151"/>
    </source>
</evidence>
<reference evidence="3" key="1">
    <citation type="submission" date="2014-07" db="EMBL/GenBank/DDBJ databases">
        <title>Genome sequencing of plant-pathogenic Streptomyces species.</title>
        <authorList>
            <person name="Harrison J."/>
            <person name="Sapp M."/>
            <person name="Thwaites R."/>
            <person name="Studholme D.J."/>
        </authorList>
    </citation>
    <scope>NUCLEOTIDE SEQUENCE [LARGE SCALE GENOMIC DNA]</scope>
    <source>
        <strain evidence="3">NCPPB 4445</strain>
    </source>
</reference>
<accession>A0A0L0KI58</accession>
<dbReference type="AlphaFoldDB" id="A0A0L0KI58"/>
<dbReference type="Proteomes" id="UP000037151">
    <property type="component" value="Unassembled WGS sequence"/>
</dbReference>
<comment type="caution">
    <text evidence="2">The sequence shown here is derived from an EMBL/GenBank/DDBJ whole genome shotgun (WGS) entry which is preliminary data.</text>
</comment>
<dbReference type="Pfam" id="PF26354">
    <property type="entry name" value="DMF_alpha"/>
    <property type="match status" value="1"/>
</dbReference>